<sequence>MNFLITYPQKRMSESLKEKLADVSDPLYCPLRLLQPVTLTVTEIHTIQEADYFVITSQFALSIYLKKLITFNRSAGLIVLSKKMAQRVRAIGKQAVIVAPEENQRSLVPILKSLTGYIIVLSGNLTLSGNSLPKTVETVRIYENKWDFAMQETVAKKLANKRINRVLVTSPSGYQRLKEVEKLQPTSFIQPTYYVLGEQTAGIIYKDHKRVVKPDRHIDVLKQMIDKMCQDERKNN</sequence>
<protein>
    <recommendedName>
        <fullName evidence="1">Tetrapyrrole biosynthesis uroporphyrinogen III synthase domain-containing protein</fullName>
    </recommendedName>
</protein>
<dbReference type="InterPro" id="IPR003754">
    <property type="entry name" value="4pyrrol_synth_uPrphyn_synth"/>
</dbReference>
<gene>
    <name evidence="2" type="ORF">GQR93_00360</name>
</gene>
<dbReference type="GeneID" id="69056801"/>
<dbReference type="GO" id="GO:0033014">
    <property type="term" value="P:tetrapyrrole biosynthetic process"/>
    <property type="evidence" value="ECO:0007669"/>
    <property type="project" value="InterPro"/>
</dbReference>
<organism evidence="2 3">
    <name type="scientific">Lentilactobacillus hilgardii</name>
    <name type="common">Lactobacillus hilgardii</name>
    <dbReference type="NCBI Taxonomy" id="1588"/>
    <lineage>
        <taxon>Bacteria</taxon>
        <taxon>Bacillati</taxon>
        <taxon>Bacillota</taxon>
        <taxon>Bacilli</taxon>
        <taxon>Lactobacillales</taxon>
        <taxon>Lactobacillaceae</taxon>
        <taxon>Lentilactobacillus</taxon>
    </lineage>
</organism>
<name>A0A6P1E0H0_LENHI</name>
<dbReference type="Pfam" id="PF02602">
    <property type="entry name" value="HEM4"/>
    <property type="match status" value="1"/>
</dbReference>
<dbReference type="EMBL" id="CP047121">
    <property type="protein sequence ID" value="QHB50776.1"/>
    <property type="molecule type" value="Genomic_DNA"/>
</dbReference>
<dbReference type="InterPro" id="IPR036108">
    <property type="entry name" value="4pyrrol_syn_uPrphyn_synt_sf"/>
</dbReference>
<feature type="domain" description="Tetrapyrrole biosynthesis uroporphyrinogen III synthase" evidence="1">
    <location>
        <begin position="42"/>
        <end position="201"/>
    </location>
</feature>
<evidence type="ECO:0000259" key="1">
    <source>
        <dbReference type="Pfam" id="PF02602"/>
    </source>
</evidence>
<dbReference type="AlphaFoldDB" id="A0A6P1E0H0"/>
<evidence type="ECO:0000313" key="3">
    <source>
        <dbReference type="Proteomes" id="UP000465035"/>
    </source>
</evidence>
<dbReference type="SUPFAM" id="SSF69618">
    <property type="entry name" value="HemD-like"/>
    <property type="match status" value="1"/>
</dbReference>
<accession>A0A6P1E0H0</accession>
<dbReference type="GO" id="GO:0004852">
    <property type="term" value="F:uroporphyrinogen-III synthase activity"/>
    <property type="evidence" value="ECO:0007669"/>
    <property type="project" value="InterPro"/>
</dbReference>
<dbReference type="Gene3D" id="3.40.50.10090">
    <property type="match status" value="1"/>
</dbReference>
<dbReference type="SMR" id="A0A6P1E0H0"/>
<evidence type="ECO:0000313" key="2">
    <source>
        <dbReference type="EMBL" id="QHB50776.1"/>
    </source>
</evidence>
<reference evidence="2 3" key="1">
    <citation type="submission" date="2019-12" db="EMBL/GenBank/DDBJ databases">
        <title>Lactobacillus hilgardii FLUB.</title>
        <authorList>
            <person name="Gustaw K."/>
        </authorList>
    </citation>
    <scope>NUCLEOTIDE SEQUENCE [LARGE SCALE GENOMIC DNA]</scope>
    <source>
        <strain evidence="2 3">FLUB</strain>
    </source>
</reference>
<dbReference type="Proteomes" id="UP000465035">
    <property type="component" value="Chromosome"/>
</dbReference>
<proteinExistence type="predicted"/>
<dbReference type="RefSeq" id="WP_035444194.1">
    <property type="nucleotide sequence ID" value="NZ_CABKOL010000106.1"/>
</dbReference>